<evidence type="ECO:0000313" key="1">
    <source>
        <dbReference type="EMBL" id="NME84593.1"/>
    </source>
</evidence>
<organism evidence="1 2">
    <name type="scientific">Bacteroides eggerthii</name>
    <dbReference type="NCBI Taxonomy" id="28111"/>
    <lineage>
        <taxon>Bacteria</taxon>
        <taxon>Pseudomonadati</taxon>
        <taxon>Bacteroidota</taxon>
        <taxon>Bacteroidia</taxon>
        <taxon>Bacteroidales</taxon>
        <taxon>Bacteroidaceae</taxon>
        <taxon>Bacteroides</taxon>
    </lineage>
</organism>
<proteinExistence type="predicted"/>
<dbReference type="AlphaFoldDB" id="A0A7X9S8C1"/>
<gene>
    <name evidence="1" type="ORF">HF841_00875</name>
</gene>
<evidence type="ECO:0008006" key="3">
    <source>
        <dbReference type="Google" id="ProtNLM"/>
    </source>
</evidence>
<name>A0A7X9S8C1_9BACE</name>
<sequence>MMNIADLKKELGLEGAQEKLRKEKCEEVKRIVDYLKEHTIEPMWEMSTNYMQAPPWKKLSLLNTDVKTLVSESNFDTRKVVRDKYLLTPRHIRILKKWIDKELIDPPLCNYENRICILEGNHRIALCKFLEVAQIQILVPKENADILITRYGFSLIQEIVLKNTSNI</sequence>
<evidence type="ECO:0000313" key="2">
    <source>
        <dbReference type="Proteomes" id="UP000520291"/>
    </source>
</evidence>
<reference evidence="1 2" key="1">
    <citation type="submission" date="2020-04" db="EMBL/GenBank/DDBJ databases">
        <authorList>
            <person name="Hitch T.C.A."/>
            <person name="Wylensek D."/>
            <person name="Clavel T."/>
        </authorList>
    </citation>
    <scope>NUCLEOTIDE SEQUENCE [LARGE SCALE GENOMIC DNA]</scope>
    <source>
        <strain evidence="1 2">WCA3-601-WT-5E</strain>
    </source>
</reference>
<protein>
    <recommendedName>
        <fullName evidence="3">ParB/Sulfiredoxin domain-containing protein</fullName>
    </recommendedName>
</protein>
<dbReference type="EMBL" id="JABAGL010000001">
    <property type="protein sequence ID" value="NME84593.1"/>
    <property type="molecule type" value="Genomic_DNA"/>
</dbReference>
<dbReference type="RefSeq" id="WP_168947009.1">
    <property type="nucleotide sequence ID" value="NZ_JABAGL010000001.1"/>
</dbReference>
<comment type="caution">
    <text evidence="1">The sequence shown here is derived from an EMBL/GenBank/DDBJ whole genome shotgun (WGS) entry which is preliminary data.</text>
</comment>
<accession>A0A7X9S8C1</accession>
<dbReference type="Proteomes" id="UP000520291">
    <property type="component" value="Unassembled WGS sequence"/>
</dbReference>